<evidence type="ECO:0000256" key="1">
    <source>
        <dbReference type="SAM" id="Coils"/>
    </source>
</evidence>
<dbReference type="eggNOG" id="ENOG502TMWD">
    <property type="taxonomic scope" value="Eukaryota"/>
</dbReference>
<dbReference type="RefSeq" id="XP_004833390.1">
    <property type="nucleotide sequence ID" value="XM_004833333.1"/>
</dbReference>
<reference evidence="2 3" key="1">
    <citation type="journal article" date="2012" name="BMC Genomics">
        <title>Comparative genomic analysis and phylogenetic position of Theileria equi.</title>
        <authorList>
            <person name="Kappmeyer L.S."/>
            <person name="Thiagarajan M."/>
            <person name="Herndon D.R."/>
            <person name="Ramsay J.D."/>
            <person name="Caler E."/>
            <person name="Djikeng A."/>
            <person name="Gillespie J.J."/>
            <person name="Lau A.O."/>
            <person name="Roalson E.H."/>
            <person name="Silva J.C."/>
            <person name="Silva M.G."/>
            <person name="Suarez C.E."/>
            <person name="Ueti M.W."/>
            <person name="Nene V.M."/>
            <person name="Mealey R.H."/>
            <person name="Knowles D.P."/>
            <person name="Brayton K.A."/>
        </authorList>
    </citation>
    <scope>NUCLEOTIDE SEQUENCE [LARGE SCALE GENOMIC DNA]</scope>
    <source>
        <strain evidence="2 3">WA</strain>
    </source>
</reference>
<dbReference type="KEGG" id="beq:BEWA_039760"/>
<gene>
    <name evidence="2" type="ORF">BEWA_039760</name>
</gene>
<evidence type="ECO:0008006" key="4">
    <source>
        <dbReference type="Google" id="ProtNLM"/>
    </source>
</evidence>
<sequence length="289" mass="33239">MQNSNGDPTLLGTIPLDHIAQRKDEIVRVLEKRTLDLLAFTYSYSPENAKEINKTLEEDLDNLLFNVHKKLAYQRLYGDGKNEQQLEKLVEEVEGCHARFMKVKEANPDAENVAIIHIFGIMELEKRVKQSLNELEVAKKAYDDLQNNCKRLLENSVHLRKMLSNLKEQSREIFFKHVRIASLIDEVCRYEGKYMKDALADKVHMACLSQAASELPVDSWFTRICKYQEALEEIKNEALKSQSTLEKPLNPEQEKYVHDEITKNGSLIHQLSKGAQALKESINEHSVSS</sequence>
<accession>L1LFK7</accession>
<dbReference type="AlphaFoldDB" id="L1LFK7"/>
<keyword evidence="3" id="KW-1185">Reference proteome</keyword>
<dbReference type="VEuPathDB" id="PiroplasmaDB:BEWA_039760"/>
<dbReference type="Proteomes" id="UP000031512">
    <property type="component" value="Unassembled WGS sequence"/>
</dbReference>
<organism evidence="2 3">
    <name type="scientific">Theileria equi strain WA</name>
    <dbReference type="NCBI Taxonomy" id="1537102"/>
    <lineage>
        <taxon>Eukaryota</taxon>
        <taxon>Sar</taxon>
        <taxon>Alveolata</taxon>
        <taxon>Apicomplexa</taxon>
        <taxon>Aconoidasida</taxon>
        <taxon>Piroplasmida</taxon>
        <taxon>Theileriidae</taxon>
        <taxon>Theileria</taxon>
    </lineage>
</organism>
<protein>
    <recommendedName>
        <fullName evidence="4">Nucleoporin Nup54 alpha-helical domain-containing protein</fullName>
    </recommendedName>
</protein>
<comment type="caution">
    <text evidence="2">The sequence shown here is derived from an EMBL/GenBank/DDBJ whole genome shotgun (WGS) entry which is preliminary data.</text>
</comment>
<proteinExistence type="predicted"/>
<keyword evidence="1" id="KW-0175">Coiled coil</keyword>
<dbReference type="OrthoDB" id="365080at2759"/>
<dbReference type="EMBL" id="ACOU01000002">
    <property type="protein sequence ID" value="EKX73938.1"/>
    <property type="molecule type" value="Genomic_DNA"/>
</dbReference>
<evidence type="ECO:0000313" key="2">
    <source>
        <dbReference type="EMBL" id="EKX73938.1"/>
    </source>
</evidence>
<dbReference type="GeneID" id="15807386"/>
<name>L1LFK7_THEEQ</name>
<dbReference type="STRING" id="1537102.L1LFK7"/>
<evidence type="ECO:0000313" key="3">
    <source>
        <dbReference type="Proteomes" id="UP000031512"/>
    </source>
</evidence>
<feature type="coiled-coil region" evidence="1">
    <location>
        <begin position="121"/>
        <end position="169"/>
    </location>
</feature>